<accession>A0ABV1K283</accession>
<evidence type="ECO:0000259" key="3">
    <source>
        <dbReference type="Pfam" id="PF08751"/>
    </source>
</evidence>
<dbReference type="InterPro" id="IPR014862">
    <property type="entry name" value="TrwC"/>
</dbReference>
<dbReference type="EMBL" id="JBEDNP010000033">
    <property type="protein sequence ID" value="MEQ3542346.1"/>
    <property type="molecule type" value="Genomic_DNA"/>
</dbReference>
<reference evidence="4 5" key="1">
    <citation type="submission" date="2024-03" db="EMBL/GenBank/DDBJ databases">
        <title>Draft genome sequence of Pseudonocardia tropica JCM 19149.</title>
        <authorList>
            <person name="Butdee W."/>
            <person name="Duangmal K."/>
        </authorList>
    </citation>
    <scope>NUCLEOTIDE SEQUENCE [LARGE SCALE GENOMIC DNA]</scope>
    <source>
        <strain evidence="4 5">JCM 19149</strain>
    </source>
</reference>
<dbReference type="Proteomes" id="UP001464923">
    <property type="component" value="Unassembled WGS sequence"/>
</dbReference>
<dbReference type="SUPFAM" id="SSF55464">
    <property type="entry name" value="Origin of replication-binding domain, RBD-like"/>
    <property type="match status" value="1"/>
</dbReference>
<feature type="coiled-coil region" evidence="1">
    <location>
        <begin position="1247"/>
        <end position="1288"/>
    </location>
</feature>
<feature type="compositionally biased region" description="Acidic residues" evidence="2">
    <location>
        <begin position="1353"/>
        <end position="1364"/>
    </location>
</feature>
<keyword evidence="1" id="KW-0175">Coiled coil</keyword>
<evidence type="ECO:0000256" key="1">
    <source>
        <dbReference type="SAM" id="Coils"/>
    </source>
</evidence>
<feature type="domain" description="TrwC relaxase" evidence="3">
    <location>
        <begin position="14"/>
        <end position="363"/>
    </location>
</feature>
<dbReference type="Gene3D" id="3.40.50.300">
    <property type="entry name" value="P-loop containing nucleotide triphosphate hydrolases"/>
    <property type="match status" value="1"/>
</dbReference>
<evidence type="ECO:0000313" key="4">
    <source>
        <dbReference type="EMBL" id="MEQ3542346.1"/>
    </source>
</evidence>
<organism evidence="4 5">
    <name type="scientific">Pseudonocardia tropica</name>
    <dbReference type="NCBI Taxonomy" id="681289"/>
    <lineage>
        <taxon>Bacteria</taxon>
        <taxon>Bacillati</taxon>
        <taxon>Actinomycetota</taxon>
        <taxon>Actinomycetes</taxon>
        <taxon>Pseudonocardiales</taxon>
        <taxon>Pseudonocardiaceae</taxon>
        <taxon>Pseudonocardia</taxon>
    </lineage>
</organism>
<dbReference type="SUPFAM" id="SSF52540">
    <property type="entry name" value="P-loop containing nucleoside triphosphate hydrolases"/>
    <property type="match status" value="2"/>
</dbReference>
<feature type="compositionally biased region" description="Basic and acidic residues" evidence="2">
    <location>
        <begin position="1365"/>
        <end position="1378"/>
    </location>
</feature>
<evidence type="ECO:0000313" key="5">
    <source>
        <dbReference type="Proteomes" id="UP001464923"/>
    </source>
</evidence>
<feature type="region of interest" description="Disordered" evidence="2">
    <location>
        <begin position="1353"/>
        <end position="1457"/>
    </location>
</feature>
<dbReference type="RefSeq" id="WP_130292835.1">
    <property type="nucleotide sequence ID" value="NZ_BAABLY010000009.1"/>
</dbReference>
<dbReference type="NCBIfam" id="NF041492">
    <property type="entry name" value="MobF"/>
    <property type="match status" value="1"/>
</dbReference>
<gene>
    <name evidence="4" type="primary">mobF</name>
    <name evidence="4" type="ORF">WHI96_26410</name>
</gene>
<comment type="caution">
    <text evidence="4">The sequence shown here is derived from an EMBL/GenBank/DDBJ whole genome shotgun (WGS) entry which is preliminary data.</text>
</comment>
<keyword evidence="5" id="KW-1185">Reference proteome</keyword>
<dbReference type="Pfam" id="PF08751">
    <property type="entry name" value="TrwC"/>
    <property type="match status" value="1"/>
</dbReference>
<feature type="compositionally biased region" description="Basic and acidic residues" evidence="2">
    <location>
        <begin position="1406"/>
        <end position="1449"/>
    </location>
</feature>
<name>A0ABV1K283_9PSEU</name>
<sequence>MVGVLSISSGYSPEYLLKEVATGRENYYTGAVAAGEPPGRWWGAGAEKLGLRGLVDAQDMRAVYERFIDPRDTAFGDPQQWDSAATLGHVGRKYRTAEELYEQALEREPDAAAERRAELRTEAGKAARHNVAFFDITFSVQKSVTLLHTAFEAREVAARNAGDEETAAAWGQFRTAVEDAIWAGNNAALSYLQDKAGYTRVGHHGGAAGRYADAHEWTVASFFQHDSRDGDPQLHIHNGTLNRVEGPDGQWRTLDGRSLYRWRPAAAAVAERTTEETLAYTLGTLAVTRPDGKSREILGVPDEAILLLSSRRHKVTAKTAELFEAFEDRYGRAPNSAERDRLSRQATFATRAAKSHDGQTREEFLDETAAKLRADIDGGLAGIADTALAARREGVQPQTFNPTAVVEIAVADVRDRKAGWTRADLTRAVNAALPDYLGVPDGAEVATLLDQLTDVALEHLVDLDAAEPGEDLLPADMRTANGESAFRAPGGRLYTTTDQIRSERILLAATAAHNGTALTRGAADRFVDRLRTDGIELGVDQAAAVRGILTSGARVETLVGPAGTGKSFVVGALARAWSDPALPAGPDGTPPAAPRRVFGLATSQKATEVLTAEGLTAANIARWSATQARLDAAPAERRTRDGDEAWRLREGDLVVVDESAMTDTASLEQIHARVAAAGAKLLLTGDHRQLSAVGAGGAMDLLATAGSSYELTDARRFSAGWERDASLRLREADQTVLQDYHQHGRLLDAGDRDGAEESAARAWLADTLAGKRSLLLVDSNDQAARVSASVRAELVRLGRVAETGVPLGMQGTVAGVGDLVEARAIDWTLAGYEGNRRPVMNRDLFRVTAVRDDGALEVTTDTHGTGTGDRMVLPAAYVAEHLALGYAGTTHAGQGATVDTTHTVVTPATRANSLYVGMSRGRDCNTAHVTTHTGPDDLADGTPQAHGIHRSPVAAVATILDGADQAVSQSALATEAASAERAASAATAAERLADGAQRVATARTAHALDQLVATGALTPDERAKVAAEDGTAALTRILRRAELASHDPHTVLADAVQRGPLSGSRSVANVLYSRIRDSHRFDPVGERWTDWVPRTDDEGWNAYLQVLAEAADQRAAQLGADAVAEPPRWAVDAFGEPPADQQARQRWQSAVGQVAAYREVRGHDDDTDPLGPAPQPGQVEQFAAHRAAWRALGRPEVEREHLELSNGQLRMRVRAYERELAAAPRYVGNELAGTRQAAARYEQDAALRRAEAENAGQQSDRERLTAEAEQAAALARTLTERAEELQQVDDARGRWLLHTTQTRLQAELSKAELASRDATDDPADHVTVEEWMTAHLDDQAEDEQHREITEADFVDDLDPAEHDDDTATHEANVRDDAPPRTSASEDVVRVPTADEAADSVAQAGRVLDEIAYRDALDEQDGEQHDRHQQLTQWHHDDQTAEHADAHDAEDQLEPTGL</sequence>
<evidence type="ECO:0000256" key="2">
    <source>
        <dbReference type="SAM" id="MobiDB-lite"/>
    </source>
</evidence>
<protein>
    <submittedName>
        <fullName evidence="4">MobF family relaxase</fullName>
    </submittedName>
</protein>
<dbReference type="InterPro" id="IPR027417">
    <property type="entry name" value="P-loop_NTPase"/>
</dbReference>
<dbReference type="Pfam" id="PF13604">
    <property type="entry name" value="AAA_30"/>
    <property type="match status" value="1"/>
</dbReference>
<proteinExistence type="predicted"/>